<sequence length="159" mass="17812">MIRRHLAQRYGKFPYRTVRTAVFTDTVKIPTCIEKHGLNLQTHTPVQRVVSAAGGWRAETDCGVVETEKVVYATNAFTTTLLPQFLDHIYPFEDPPYPQAYTGTSTGNIRKMFSTWHALEDLAHLALLAPERQLCQLCQNSARQMPDSFHAGPGPSPQA</sequence>
<gene>
    <name evidence="1" type="ORF">MSAN_00099900</name>
</gene>
<dbReference type="Gene3D" id="3.50.50.60">
    <property type="entry name" value="FAD/NAD(P)-binding domain"/>
    <property type="match status" value="1"/>
</dbReference>
<reference evidence="1" key="1">
    <citation type="submission" date="2020-05" db="EMBL/GenBank/DDBJ databases">
        <title>Mycena genomes resolve the evolution of fungal bioluminescence.</title>
        <authorList>
            <person name="Tsai I.J."/>
        </authorList>
    </citation>
    <scope>NUCLEOTIDE SEQUENCE</scope>
    <source>
        <strain evidence="1">160909Yilan</strain>
    </source>
</reference>
<dbReference type="AlphaFoldDB" id="A0A8H7DIP1"/>
<dbReference type="SUPFAM" id="SSF51905">
    <property type="entry name" value="FAD/NAD(P)-binding domain"/>
    <property type="match status" value="1"/>
</dbReference>
<keyword evidence="2" id="KW-1185">Reference proteome</keyword>
<dbReference type="InterPro" id="IPR036188">
    <property type="entry name" value="FAD/NAD-bd_sf"/>
</dbReference>
<dbReference type="EMBL" id="JACAZH010000001">
    <property type="protein sequence ID" value="KAF7376824.1"/>
    <property type="molecule type" value="Genomic_DNA"/>
</dbReference>
<dbReference type="OrthoDB" id="429143at2759"/>
<protein>
    <submittedName>
        <fullName evidence="1">FAD dependent oxidoreductase</fullName>
    </submittedName>
</protein>
<proteinExistence type="predicted"/>
<comment type="caution">
    <text evidence="1">The sequence shown here is derived from an EMBL/GenBank/DDBJ whole genome shotgun (WGS) entry which is preliminary data.</text>
</comment>
<evidence type="ECO:0000313" key="1">
    <source>
        <dbReference type="EMBL" id="KAF7376824.1"/>
    </source>
</evidence>
<evidence type="ECO:0000313" key="2">
    <source>
        <dbReference type="Proteomes" id="UP000623467"/>
    </source>
</evidence>
<accession>A0A8H7DIP1</accession>
<name>A0A8H7DIP1_9AGAR</name>
<organism evidence="1 2">
    <name type="scientific">Mycena sanguinolenta</name>
    <dbReference type="NCBI Taxonomy" id="230812"/>
    <lineage>
        <taxon>Eukaryota</taxon>
        <taxon>Fungi</taxon>
        <taxon>Dikarya</taxon>
        <taxon>Basidiomycota</taxon>
        <taxon>Agaricomycotina</taxon>
        <taxon>Agaricomycetes</taxon>
        <taxon>Agaricomycetidae</taxon>
        <taxon>Agaricales</taxon>
        <taxon>Marasmiineae</taxon>
        <taxon>Mycenaceae</taxon>
        <taxon>Mycena</taxon>
    </lineage>
</organism>
<dbReference type="Proteomes" id="UP000623467">
    <property type="component" value="Unassembled WGS sequence"/>
</dbReference>